<keyword evidence="2" id="KW-1185">Reference proteome</keyword>
<evidence type="ECO:0000313" key="1">
    <source>
        <dbReference type="EMBL" id="KAL2496377.1"/>
    </source>
</evidence>
<name>A0ABD1S6L5_9LAMI</name>
<dbReference type="EMBL" id="JBFOLJ010000011">
    <property type="protein sequence ID" value="KAL2496377.1"/>
    <property type="molecule type" value="Genomic_DNA"/>
</dbReference>
<dbReference type="Proteomes" id="UP001604277">
    <property type="component" value="Unassembled WGS sequence"/>
</dbReference>
<organism evidence="1 2">
    <name type="scientific">Forsythia ovata</name>
    <dbReference type="NCBI Taxonomy" id="205694"/>
    <lineage>
        <taxon>Eukaryota</taxon>
        <taxon>Viridiplantae</taxon>
        <taxon>Streptophyta</taxon>
        <taxon>Embryophyta</taxon>
        <taxon>Tracheophyta</taxon>
        <taxon>Spermatophyta</taxon>
        <taxon>Magnoliopsida</taxon>
        <taxon>eudicotyledons</taxon>
        <taxon>Gunneridae</taxon>
        <taxon>Pentapetalae</taxon>
        <taxon>asterids</taxon>
        <taxon>lamiids</taxon>
        <taxon>Lamiales</taxon>
        <taxon>Oleaceae</taxon>
        <taxon>Forsythieae</taxon>
        <taxon>Forsythia</taxon>
    </lineage>
</organism>
<dbReference type="AlphaFoldDB" id="A0ABD1S6L5"/>
<reference evidence="2" key="1">
    <citation type="submission" date="2024-07" db="EMBL/GenBank/DDBJ databases">
        <title>Two chromosome-level genome assemblies of Korean endemic species Abeliophyllum distichum and Forsythia ovata (Oleaceae).</title>
        <authorList>
            <person name="Jang H."/>
        </authorList>
    </citation>
    <scope>NUCLEOTIDE SEQUENCE [LARGE SCALE GENOMIC DNA]</scope>
</reference>
<comment type="caution">
    <text evidence="1">The sequence shown here is derived from an EMBL/GenBank/DDBJ whole genome shotgun (WGS) entry which is preliminary data.</text>
</comment>
<evidence type="ECO:0000313" key="2">
    <source>
        <dbReference type="Proteomes" id="UP001604277"/>
    </source>
</evidence>
<sequence length="143" mass="16506">MHSRFRLLTKSSWEIQGLLKFHFTSQPTNDPFIISAKILPFLIPIQNYHHHQTQISTKIFTSDYESAISLPQNRNSNSQIENEAVKIQARLKLQSHKSVEDIQQSLALMQSLFIRRISVQRAETAPLRLESGLRVLRLGLQSE</sequence>
<protein>
    <submittedName>
        <fullName evidence="1">Pentatricopeptide repeat-containing protein</fullName>
    </submittedName>
</protein>
<accession>A0ABD1S6L5</accession>
<proteinExistence type="predicted"/>
<gene>
    <name evidence="1" type="ORF">Fot_40134</name>
</gene>